<dbReference type="GO" id="GO:0005829">
    <property type="term" value="C:cytosol"/>
    <property type="evidence" value="ECO:0007669"/>
    <property type="project" value="TreeGrafter"/>
</dbReference>
<evidence type="ECO:0000256" key="8">
    <source>
        <dbReference type="ARBA" id="ARBA00022840"/>
    </source>
</evidence>
<keyword evidence="5" id="KW-0819">tRNA processing</keyword>
<dbReference type="GO" id="GO:0008033">
    <property type="term" value="P:tRNA processing"/>
    <property type="evidence" value="ECO:0007669"/>
    <property type="project" value="UniProtKB-KW"/>
</dbReference>
<evidence type="ECO:0000256" key="3">
    <source>
        <dbReference type="ARBA" id="ARBA00022527"/>
    </source>
</evidence>
<evidence type="ECO:0000256" key="10">
    <source>
        <dbReference type="ARBA" id="ARBA00048679"/>
    </source>
</evidence>
<organism evidence="12">
    <name type="scientific">marine sediment metagenome</name>
    <dbReference type="NCBI Taxonomy" id="412755"/>
    <lineage>
        <taxon>unclassified sequences</taxon>
        <taxon>metagenomes</taxon>
        <taxon>ecological metagenomes</taxon>
    </lineage>
</organism>
<dbReference type="EMBL" id="LAZR01053799">
    <property type="protein sequence ID" value="KKK79956.1"/>
    <property type="molecule type" value="Genomic_DNA"/>
</dbReference>
<dbReference type="InterPro" id="IPR000719">
    <property type="entry name" value="Prot_kinase_dom"/>
</dbReference>
<evidence type="ECO:0000256" key="7">
    <source>
        <dbReference type="ARBA" id="ARBA00022777"/>
    </source>
</evidence>
<dbReference type="PROSITE" id="PS00109">
    <property type="entry name" value="PROTEIN_KINASE_TYR"/>
    <property type="match status" value="1"/>
</dbReference>
<proteinExistence type="inferred from homology"/>
<protein>
    <recommendedName>
        <fullName evidence="2">non-specific serine/threonine protein kinase</fullName>
        <ecNumber evidence="2">2.7.11.1</ecNumber>
    </recommendedName>
</protein>
<keyword evidence="4" id="KW-0808">Transferase</keyword>
<evidence type="ECO:0000256" key="1">
    <source>
        <dbReference type="ARBA" id="ARBA00010630"/>
    </source>
</evidence>
<evidence type="ECO:0000256" key="2">
    <source>
        <dbReference type="ARBA" id="ARBA00012513"/>
    </source>
</evidence>
<dbReference type="AlphaFoldDB" id="A0A0F9B600"/>
<dbReference type="GO" id="GO:0005524">
    <property type="term" value="F:ATP binding"/>
    <property type="evidence" value="ECO:0007669"/>
    <property type="project" value="UniProtKB-KW"/>
</dbReference>
<feature type="domain" description="Protein kinase" evidence="11">
    <location>
        <begin position="1"/>
        <end position="206"/>
    </location>
</feature>
<dbReference type="InterPro" id="IPR008266">
    <property type="entry name" value="Tyr_kinase_AS"/>
</dbReference>
<dbReference type="SUPFAM" id="SSF56112">
    <property type="entry name" value="Protein kinase-like (PK-like)"/>
    <property type="match status" value="1"/>
</dbReference>
<dbReference type="FunFam" id="1.10.510.10:FF:000951">
    <property type="entry name" value="EKC/KEOPS complex subunit BUD32"/>
    <property type="match status" value="1"/>
</dbReference>
<dbReference type="PANTHER" id="PTHR12209:SF0">
    <property type="entry name" value="EKC_KEOPS COMPLEX SUBUNIT TP53RK"/>
    <property type="match status" value="1"/>
</dbReference>
<comment type="caution">
    <text evidence="12">The sequence shown here is derived from an EMBL/GenBank/DDBJ whole genome shotgun (WGS) entry which is preliminary data.</text>
</comment>
<comment type="similarity">
    <text evidence="1">Belongs to the protein kinase superfamily. BUD32 family.</text>
</comment>
<dbReference type="Gene3D" id="1.10.510.10">
    <property type="entry name" value="Transferase(Phosphotransferase) domain 1"/>
    <property type="match status" value="1"/>
</dbReference>
<name>A0A0F9B600_9ZZZZ</name>
<keyword evidence="8" id="KW-0067">ATP-binding</keyword>
<dbReference type="GO" id="GO:0004674">
    <property type="term" value="F:protein serine/threonine kinase activity"/>
    <property type="evidence" value="ECO:0007669"/>
    <property type="project" value="UniProtKB-KW"/>
</dbReference>
<dbReference type="EC" id="2.7.11.1" evidence="2"/>
<dbReference type="NCBIfam" id="TIGR03724">
    <property type="entry name" value="arch_bud32"/>
    <property type="match status" value="1"/>
</dbReference>
<dbReference type="Pfam" id="PF01163">
    <property type="entry name" value="RIO1"/>
    <property type="match status" value="1"/>
</dbReference>
<dbReference type="PROSITE" id="PS50011">
    <property type="entry name" value="PROTEIN_KINASE_DOM"/>
    <property type="match status" value="1"/>
</dbReference>
<reference evidence="12" key="1">
    <citation type="journal article" date="2015" name="Nature">
        <title>Complex archaea that bridge the gap between prokaryotes and eukaryotes.</title>
        <authorList>
            <person name="Spang A."/>
            <person name="Saw J.H."/>
            <person name="Jorgensen S.L."/>
            <person name="Zaremba-Niedzwiedzka K."/>
            <person name="Martijn J."/>
            <person name="Lind A.E."/>
            <person name="van Eijk R."/>
            <person name="Schleper C."/>
            <person name="Guy L."/>
            <person name="Ettema T.J."/>
        </authorList>
    </citation>
    <scope>NUCLEOTIDE SEQUENCE</scope>
</reference>
<accession>A0A0F9B600</accession>
<keyword evidence="6" id="KW-0547">Nucleotide-binding</keyword>
<evidence type="ECO:0000256" key="6">
    <source>
        <dbReference type="ARBA" id="ARBA00022741"/>
    </source>
</evidence>
<dbReference type="PANTHER" id="PTHR12209">
    <property type="entry name" value="NON-SPECIFIC SERINE/THREONINE PROTEIN KINASE"/>
    <property type="match status" value="1"/>
</dbReference>
<keyword evidence="3" id="KW-0723">Serine/threonine-protein kinase</keyword>
<dbReference type="Gene3D" id="3.30.200.20">
    <property type="entry name" value="Phosphorylase Kinase, domain 1"/>
    <property type="match status" value="1"/>
</dbReference>
<dbReference type="NCBIfam" id="NF011462">
    <property type="entry name" value="PRK14879.1-3"/>
    <property type="match status" value="1"/>
</dbReference>
<keyword evidence="7" id="KW-0418">Kinase</keyword>
<comment type="catalytic activity">
    <reaction evidence="10">
        <text>L-seryl-[protein] + ATP = O-phospho-L-seryl-[protein] + ADP + H(+)</text>
        <dbReference type="Rhea" id="RHEA:17989"/>
        <dbReference type="Rhea" id="RHEA-COMP:9863"/>
        <dbReference type="Rhea" id="RHEA-COMP:11604"/>
        <dbReference type="ChEBI" id="CHEBI:15378"/>
        <dbReference type="ChEBI" id="CHEBI:29999"/>
        <dbReference type="ChEBI" id="CHEBI:30616"/>
        <dbReference type="ChEBI" id="CHEBI:83421"/>
        <dbReference type="ChEBI" id="CHEBI:456216"/>
        <dbReference type="EC" id="2.7.11.1"/>
    </reaction>
</comment>
<comment type="catalytic activity">
    <reaction evidence="9">
        <text>L-threonyl-[protein] + ATP = O-phospho-L-threonyl-[protein] + ADP + H(+)</text>
        <dbReference type="Rhea" id="RHEA:46608"/>
        <dbReference type="Rhea" id="RHEA-COMP:11060"/>
        <dbReference type="Rhea" id="RHEA-COMP:11605"/>
        <dbReference type="ChEBI" id="CHEBI:15378"/>
        <dbReference type="ChEBI" id="CHEBI:30013"/>
        <dbReference type="ChEBI" id="CHEBI:30616"/>
        <dbReference type="ChEBI" id="CHEBI:61977"/>
        <dbReference type="ChEBI" id="CHEBI:456216"/>
        <dbReference type="EC" id="2.7.11.1"/>
    </reaction>
</comment>
<dbReference type="InterPro" id="IPR011009">
    <property type="entry name" value="Kinase-like_dom_sf"/>
</dbReference>
<gene>
    <name evidence="12" type="ORF">LCGC14_2828290</name>
</gene>
<evidence type="ECO:0000313" key="12">
    <source>
        <dbReference type="EMBL" id="KKK79956.1"/>
    </source>
</evidence>
<evidence type="ECO:0000259" key="11">
    <source>
        <dbReference type="PROSITE" id="PS50011"/>
    </source>
</evidence>
<evidence type="ECO:0000256" key="5">
    <source>
        <dbReference type="ARBA" id="ARBA00022694"/>
    </source>
</evidence>
<evidence type="ECO:0000256" key="4">
    <source>
        <dbReference type="ARBA" id="ARBA00022679"/>
    </source>
</evidence>
<dbReference type="InterPro" id="IPR018934">
    <property type="entry name" value="RIO_dom"/>
</dbReference>
<dbReference type="InterPro" id="IPR022495">
    <property type="entry name" value="Bud32"/>
</dbReference>
<evidence type="ECO:0000256" key="9">
    <source>
        <dbReference type="ARBA" id="ARBA00047899"/>
    </source>
</evidence>
<sequence>MKLKTIFHGAEAIILKDKNNVIKKRVRKSYRIPELDERIRKLRTRRETRLLEKASEEIPVPKIIKSDEKSKKIIMDFIDGKKISDNLDNFSEKKQLEIFKQIGENISKLHDSSIIHGDLTTSNMILNEKENKVYFIDFGLGFRSYKIEDKAVDLHLLKQALEAKHFKNSEKLFEEVIKGYSISKDCQQVFERFKKVESRGRYKDKY</sequence>